<evidence type="ECO:0000313" key="3">
    <source>
        <dbReference type="Proteomes" id="UP000605846"/>
    </source>
</evidence>
<keyword evidence="3" id="KW-1185">Reference proteome</keyword>
<dbReference type="EMBL" id="JABAYA010000036">
    <property type="protein sequence ID" value="KAF7728486.1"/>
    <property type="molecule type" value="Genomic_DNA"/>
</dbReference>
<dbReference type="Proteomes" id="UP000605846">
    <property type="component" value="Unassembled WGS sequence"/>
</dbReference>
<feature type="compositionally biased region" description="Pro residues" evidence="1">
    <location>
        <begin position="79"/>
        <end position="89"/>
    </location>
</feature>
<dbReference type="AlphaFoldDB" id="A0A8H7ESK0"/>
<dbReference type="OrthoDB" id="2384637at2759"/>
<reference evidence="2" key="1">
    <citation type="submission" date="2020-01" db="EMBL/GenBank/DDBJ databases">
        <title>Genome Sequencing of Three Apophysomyces-Like Fungal Strains Confirms a Novel Fungal Genus in the Mucoromycota with divergent Burkholderia-like Endosymbiotic Bacteria.</title>
        <authorList>
            <person name="Stajich J.E."/>
            <person name="Macias A.M."/>
            <person name="Carter-House D."/>
            <person name="Lovett B."/>
            <person name="Kasson L.R."/>
            <person name="Berry K."/>
            <person name="Grigoriev I."/>
            <person name="Chang Y."/>
            <person name="Spatafora J."/>
            <person name="Kasson M.T."/>
        </authorList>
    </citation>
    <scope>NUCLEOTIDE SEQUENCE</scope>
    <source>
        <strain evidence="2">NRRL A-21654</strain>
    </source>
</reference>
<evidence type="ECO:0000313" key="2">
    <source>
        <dbReference type="EMBL" id="KAF7728486.1"/>
    </source>
</evidence>
<comment type="caution">
    <text evidence="2">The sequence shown here is derived from an EMBL/GenBank/DDBJ whole genome shotgun (WGS) entry which is preliminary data.</text>
</comment>
<protein>
    <submittedName>
        <fullName evidence="2">Uncharacterized protein</fullName>
    </submittedName>
</protein>
<organism evidence="2 3">
    <name type="scientific">Apophysomyces ossiformis</name>
    <dbReference type="NCBI Taxonomy" id="679940"/>
    <lineage>
        <taxon>Eukaryota</taxon>
        <taxon>Fungi</taxon>
        <taxon>Fungi incertae sedis</taxon>
        <taxon>Mucoromycota</taxon>
        <taxon>Mucoromycotina</taxon>
        <taxon>Mucoromycetes</taxon>
        <taxon>Mucorales</taxon>
        <taxon>Mucorineae</taxon>
        <taxon>Mucoraceae</taxon>
        <taxon>Apophysomyces</taxon>
    </lineage>
</organism>
<proteinExistence type="predicted"/>
<sequence length="118" mass="12998">MSDLNWCTYCDKSISPLSNSLYCSQECLRADALHHHPMLGYDYAEFKDFPRSPPALSPSSTSSSSPSLSPIPSYTLPSPHLPLTPPPPAFELGAPLTSKSHRLPTFTLTPNKRSSIYF</sequence>
<dbReference type="InterPro" id="IPR024368">
    <property type="entry name" value="Ecl1/2/3"/>
</dbReference>
<feature type="region of interest" description="Disordered" evidence="1">
    <location>
        <begin position="52"/>
        <end position="96"/>
    </location>
</feature>
<accession>A0A8H7ESK0</accession>
<dbReference type="Pfam" id="PF12855">
    <property type="entry name" value="Ecl1"/>
    <property type="match status" value="1"/>
</dbReference>
<gene>
    <name evidence="2" type="ORF">EC973_006039</name>
</gene>
<name>A0A8H7ESK0_9FUNG</name>
<evidence type="ECO:0000256" key="1">
    <source>
        <dbReference type="SAM" id="MobiDB-lite"/>
    </source>
</evidence>
<feature type="compositionally biased region" description="Low complexity" evidence="1">
    <location>
        <begin position="57"/>
        <end position="78"/>
    </location>
</feature>